<name>A0A835XIU6_9CHLO</name>
<proteinExistence type="predicted"/>
<gene>
    <name evidence="1" type="ORF">HYH03_017535</name>
</gene>
<sequence>MHEFFMTIASWLNALFGYGMRPIADDRTTLVLGLPMGLGLTSYQSAFLATHSIYEPTSFGDFSARARHADHRVQWSGEGHVSCFERLVMCNCNWRSNIFSAGSALVDYYAPYLPYDPLGFRAGGPGATPRPLPPLVNDTTLRVAIEVRTGASRTFTNLHAILQDCERASLQGFRGGRFTSIACRPLHTADSPDLYGVPRFLSAVAATRSAHVLVAFHGAGAANAAFLERGNHTALVEVRSCMFGSRHCYWPNAYMHDLIKDQRSVRFMAYNVDDPAQCSPPDYAEKYLANRTMYTEGLRTDQVLVMTLRDQHLTLRPPQFLTFLQHVGTVLSNSSAYEEAERQERLHAYALQGGRLVFSKLCVENVTLTFGNAPPSL</sequence>
<organism evidence="1 2">
    <name type="scientific">Edaphochlamys debaryana</name>
    <dbReference type="NCBI Taxonomy" id="47281"/>
    <lineage>
        <taxon>Eukaryota</taxon>
        <taxon>Viridiplantae</taxon>
        <taxon>Chlorophyta</taxon>
        <taxon>core chlorophytes</taxon>
        <taxon>Chlorophyceae</taxon>
        <taxon>CS clade</taxon>
        <taxon>Chlamydomonadales</taxon>
        <taxon>Chlamydomonadales incertae sedis</taxon>
        <taxon>Edaphochlamys</taxon>
    </lineage>
</organism>
<reference evidence="1" key="1">
    <citation type="journal article" date="2020" name="bioRxiv">
        <title>Comparative genomics of Chlamydomonas.</title>
        <authorList>
            <person name="Craig R.J."/>
            <person name="Hasan A.R."/>
            <person name="Ness R.W."/>
            <person name="Keightley P.D."/>
        </authorList>
    </citation>
    <scope>NUCLEOTIDE SEQUENCE</scope>
    <source>
        <strain evidence="1">CCAP 11/70</strain>
    </source>
</reference>
<accession>A0A835XIU6</accession>
<protein>
    <submittedName>
        <fullName evidence="1">Uncharacterized protein</fullName>
    </submittedName>
</protein>
<evidence type="ECO:0000313" key="2">
    <source>
        <dbReference type="Proteomes" id="UP000612055"/>
    </source>
</evidence>
<dbReference type="AlphaFoldDB" id="A0A835XIU6"/>
<comment type="caution">
    <text evidence="1">The sequence shown here is derived from an EMBL/GenBank/DDBJ whole genome shotgun (WGS) entry which is preliminary data.</text>
</comment>
<dbReference type="EMBL" id="JAEHOE010000171">
    <property type="protein sequence ID" value="KAG2483593.1"/>
    <property type="molecule type" value="Genomic_DNA"/>
</dbReference>
<evidence type="ECO:0000313" key="1">
    <source>
        <dbReference type="EMBL" id="KAG2483593.1"/>
    </source>
</evidence>
<dbReference type="OrthoDB" id="531429at2759"/>
<dbReference type="Proteomes" id="UP000612055">
    <property type="component" value="Unassembled WGS sequence"/>
</dbReference>
<keyword evidence="2" id="KW-1185">Reference proteome</keyword>